<sequence length="254" mass="27703">MTGRALVDHDLLLEVLRAEVGLLARSAEGARPELPVPGCPGLTLGETVRHVGGVHRMALAWLRGGTRPVHWQRQPPVGRALTEFVLTGLAELLAELAAHPAEEVCSTWWTVDQTYGFWRRRMAHEATVHRVDVQGAAGLEIDPIDEQIALDGIDEVLTLWFAHRLTVLGVSGTASCKVAVQAAGHTWLVSAGPKGTAAWRTSEADAAQAQAVITGSARDVYLWLWGRVSNRHVRVQRDHDAVAQVWALLRLATR</sequence>
<keyword evidence="3" id="KW-1185">Reference proteome</keyword>
<accession>A0ABR6BEG1</accession>
<dbReference type="SUPFAM" id="SSF109854">
    <property type="entry name" value="DinB/YfiT-like putative metalloenzymes"/>
    <property type="match status" value="1"/>
</dbReference>
<reference evidence="2 3" key="1">
    <citation type="submission" date="2020-08" db="EMBL/GenBank/DDBJ databases">
        <title>Genomic Encyclopedia of Archaeal and Bacterial Type Strains, Phase II (KMG-II): from individual species to whole genera.</title>
        <authorList>
            <person name="Goeker M."/>
        </authorList>
    </citation>
    <scope>NUCLEOTIDE SEQUENCE [LARGE SCALE GENOMIC DNA]</scope>
    <source>
        <strain evidence="2 3">DSM 43850</strain>
    </source>
</reference>
<dbReference type="Pfam" id="PF11716">
    <property type="entry name" value="MDMPI_N"/>
    <property type="match status" value="1"/>
</dbReference>
<dbReference type="PANTHER" id="PTHR40758:SF1">
    <property type="entry name" value="CONSERVED PROTEIN"/>
    <property type="match status" value="1"/>
</dbReference>
<evidence type="ECO:0000313" key="3">
    <source>
        <dbReference type="Proteomes" id="UP000517916"/>
    </source>
</evidence>
<proteinExistence type="predicted"/>
<gene>
    <name evidence="2" type="ORF">BC739_002460</name>
</gene>
<comment type="caution">
    <text evidence="2">The sequence shown here is derived from an EMBL/GenBank/DDBJ whole genome shotgun (WGS) entry which is preliminary data.</text>
</comment>
<evidence type="ECO:0000313" key="2">
    <source>
        <dbReference type="EMBL" id="MBA8925261.1"/>
    </source>
</evidence>
<dbReference type="PANTHER" id="PTHR40758">
    <property type="entry name" value="CONSERVED PROTEIN"/>
    <property type="match status" value="1"/>
</dbReference>
<dbReference type="InterPro" id="IPR017517">
    <property type="entry name" value="Maleyloyr_isom"/>
</dbReference>
<dbReference type="NCBIfam" id="TIGR03083">
    <property type="entry name" value="maleylpyruvate isomerase family mycothiol-dependent enzyme"/>
    <property type="match status" value="1"/>
</dbReference>
<dbReference type="Proteomes" id="UP000517916">
    <property type="component" value="Unassembled WGS sequence"/>
</dbReference>
<organism evidence="2 3">
    <name type="scientific">Kutzneria viridogrisea</name>
    <dbReference type="NCBI Taxonomy" id="47990"/>
    <lineage>
        <taxon>Bacteria</taxon>
        <taxon>Bacillati</taxon>
        <taxon>Actinomycetota</taxon>
        <taxon>Actinomycetes</taxon>
        <taxon>Pseudonocardiales</taxon>
        <taxon>Pseudonocardiaceae</taxon>
        <taxon>Kutzneria</taxon>
    </lineage>
</organism>
<name>A0ABR6BEG1_9PSEU</name>
<protein>
    <submittedName>
        <fullName evidence="2">Uncharacterized protein (TIGR03083 family)</fullName>
    </submittedName>
</protein>
<feature type="domain" description="Mycothiol-dependent maleylpyruvate isomerase metal-binding" evidence="1">
    <location>
        <begin position="16"/>
        <end position="134"/>
    </location>
</feature>
<dbReference type="InterPro" id="IPR024344">
    <property type="entry name" value="MDMPI_metal-binding"/>
</dbReference>
<dbReference type="RefSeq" id="WP_025359957.1">
    <property type="nucleotide sequence ID" value="NZ_BAAABQ010000084.1"/>
</dbReference>
<evidence type="ECO:0000259" key="1">
    <source>
        <dbReference type="Pfam" id="PF11716"/>
    </source>
</evidence>
<dbReference type="InterPro" id="IPR034660">
    <property type="entry name" value="DinB/YfiT-like"/>
</dbReference>
<dbReference type="EMBL" id="JACJID010000002">
    <property type="protein sequence ID" value="MBA8925261.1"/>
    <property type="molecule type" value="Genomic_DNA"/>
</dbReference>